<sequence length="346" mass="40571">MEILLHSILTAISFFLFLAFVKFLEKLWWNPVRKQSISCSHRALEARLTNSSVEMPKKYLGISEPHIHSWINVYGKSNQPLAFIVLHLLRNSFIRQMLNKKDVSFWRFESEKYLKKKQAMCKYQNYSVSLMISKSRCFHPYDLINLASLTPTCINLTEMMLRKYKSNDGKETEVCEEFRMLTSEVISGTAFGSSYEEGQQLFQMSRQLTFICCRNMEKIRFPDIRYVYLMGSINLVYKSLERQKLLLGLDAEQYLQEKAQLQVSDFLGLLLEAHHDAEVHEYKRILAEEIIDECKTFYSAGQGTTTILLSWTIFLLAMHKNWQDKVREEVNELIGDELQIQGDFKD</sequence>
<evidence type="ECO:0000256" key="4">
    <source>
        <dbReference type="ARBA" id="ARBA00022692"/>
    </source>
</evidence>
<dbReference type="Gramene" id="CDP00471">
    <property type="protein sequence ID" value="CDP00471"/>
    <property type="gene ID" value="GSCOC_T00032420001"/>
</dbReference>
<protein>
    <recommendedName>
        <fullName evidence="13">Cytochrome P450</fullName>
    </recommendedName>
</protein>
<name>A0A068TW25_COFCA</name>
<dbReference type="Gene3D" id="1.10.630.10">
    <property type="entry name" value="Cytochrome P450"/>
    <property type="match status" value="1"/>
</dbReference>
<dbReference type="Proteomes" id="UP000295252">
    <property type="component" value="Chromosome III"/>
</dbReference>
<keyword evidence="5" id="KW-0479">Metal-binding</keyword>
<keyword evidence="6" id="KW-1133">Transmembrane helix</keyword>
<proteinExistence type="inferred from homology"/>
<dbReference type="PANTHER" id="PTHR24282:SF20">
    <property type="entry name" value="CYTOCHROME P450 CYP749A22-LIKE"/>
    <property type="match status" value="1"/>
</dbReference>
<evidence type="ECO:0000256" key="7">
    <source>
        <dbReference type="ARBA" id="ARBA00023002"/>
    </source>
</evidence>
<dbReference type="SUPFAM" id="SSF48264">
    <property type="entry name" value="Cytochrome P450"/>
    <property type="match status" value="1"/>
</dbReference>
<dbReference type="EMBL" id="HG739089">
    <property type="protein sequence ID" value="CDP00471.1"/>
    <property type="molecule type" value="Genomic_DNA"/>
</dbReference>
<evidence type="ECO:0000256" key="1">
    <source>
        <dbReference type="ARBA" id="ARBA00004370"/>
    </source>
</evidence>
<gene>
    <name evidence="11" type="ORF">GSCOC_T00032420001</name>
</gene>
<dbReference type="GO" id="GO:0016705">
    <property type="term" value="F:oxidoreductase activity, acting on paired donors, with incorporation or reduction of molecular oxygen"/>
    <property type="evidence" value="ECO:0007669"/>
    <property type="project" value="InterPro"/>
</dbReference>
<dbReference type="PANTHER" id="PTHR24282">
    <property type="entry name" value="CYTOCHROME P450 FAMILY MEMBER"/>
    <property type="match status" value="1"/>
</dbReference>
<keyword evidence="12" id="KW-1185">Reference proteome</keyword>
<keyword evidence="9" id="KW-0503">Monooxygenase</keyword>
<dbReference type="InParanoid" id="A0A068TW25"/>
<dbReference type="GO" id="GO:0016020">
    <property type="term" value="C:membrane"/>
    <property type="evidence" value="ECO:0007669"/>
    <property type="project" value="UniProtKB-SubCell"/>
</dbReference>
<evidence type="ECO:0000256" key="9">
    <source>
        <dbReference type="ARBA" id="ARBA00023033"/>
    </source>
</evidence>
<dbReference type="GO" id="GO:0005506">
    <property type="term" value="F:iron ion binding"/>
    <property type="evidence" value="ECO:0007669"/>
    <property type="project" value="InterPro"/>
</dbReference>
<comment type="similarity">
    <text evidence="2">Belongs to the cytochrome P450 family.</text>
</comment>
<reference evidence="12" key="1">
    <citation type="journal article" date="2014" name="Science">
        <title>The coffee genome provides insight into the convergent evolution of caffeine biosynthesis.</title>
        <authorList>
            <person name="Denoeud F."/>
            <person name="Carretero-Paulet L."/>
            <person name="Dereeper A."/>
            <person name="Droc G."/>
            <person name="Guyot R."/>
            <person name="Pietrella M."/>
            <person name="Zheng C."/>
            <person name="Alberti A."/>
            <person name="Anthony F."/>
            <person name="Aprea G."/>
            <person name="Aury J.M."/>
            <person name="Bento P."/>
            <person name="Bernard M."/>
            <person name="Bocs S."/>
            <person name="Campa C."/>
            <person name="Cenci A."/>
            <person name="Combes M.C."/>
            <person name="Crouzillat D."/>
            <person name="Da Silva C."/>
            <person name="Daddiego L."/>
            <person name="De Bellis F."/>
            <person name="Dussert S."/>
            <person name="Garsmeur O."/>
            <person name="Gayraud T."/>
            <person name="Guignon V."/>
            <person name="Jahn K."/>
            <person name="Jamilloux V."/>
            <person name="Joet T."/>
            <person name="Labadie K."/>
            <person name="Lan T."/>
            <person name="Leclercq J."/>
            <person name="Lepelley M."/>
            <person name="Leroy T."/>
            <person name="Li L.T."/>
            <person name="Librado P."/>
            <person name="Lopez L."/>
            <person name="Munoz A."/>
            <person name="Noel B."/>
            <person name="Pallavicini A."/>
            <person name="Perrotta G."/>
            <person name="Poncet V."/>
            <person name="Pot D."/>
            <person name="Priyono X."/>
            <person name="Rigoreau M."/>
            <person name="Rouard M."/>
            <person name="Rozas J."/>
            <person name="Tranchant-Dubreuil C."/>
            <person name="VanBuren R."/>
            <person name="Zhang Q."/>
            <person name="Andrade A.C."/>
            <person name="Argout X."/>
            <person name="Bertrand B."/>
            <person name="de Kochko A."/>
            <person name="Graziosi G."/>
            <person name="Henry R.J."/>
            <person name="Jayarama X."/>
            <person name="Ming R."/>
            <person name="Nagai C."/>
            <person name="Rounsley S."/>
            <person name="Sankoff D."/>
            <person name="Giuliano G."/>
            <person name="Albert V.A."/>
            <person name="Wincker P."/>
            <person name="Lashermes P."/>
        </authorList>
    </citation>
    <scope>NUCLEOTIDE SEQUENCE [LARGE SCALE GENOMIC DNA]</scope>
    <source>
        <strain evidence="12">cv. DH200-94</strain>
    </source>
</reference>
<dbReference type="OrthoDB" id="1470350at2759"/>
<dbReference type="InterPro" id="IPR001128">
    <property type="entry name" value="Cyt_P450"/>
</dbReference>
<evidence type="ECO:0000313" key="11">
    <source>
        <dbReference type="EMBL" id="CDP00471.1"/>
    </source>
</evidence>
<dbReference type="InterPro" id="IPR036396">
    <property type="entry name" value="Cyt_P450_sf"/>
</dbReference>
<evidence type="ECO:0000256" key="3">
    <source>
        <dbReference type="ARBA" id="ARBA00022617"/>
    </source>
</evidence>
<evidence type="ECO:0000256" key="8">
    <source>
        <dbReference type="ARBA" id="ARBA00023004"/>
    </source>
</evidence>
<evidence type="ECO:0008006" key="13">
    <source>
        <dbReference type="Google" id="ProtNLM"/>
    </source>
</evidence>
<keyword evidence="10" id="KW-0472">Membrane</keyword>
<evidence type="ECO:0000256" key="2">
    <source>
        <dbReference type="ARBA" id="ARBA00010617"/>
    </source>
</evidence>
<keyword evidence="4" id="KW-0812">Transmembrane</keyword>
<dbReference type="InterPro" id="IPR002401">
    <property type="entry name" value="Cyt_P450_E_grp-I"/>
</dbReference>
<accession>A0A068TW25</accession>
<keyword evidence="7" id="KW-0560">Oxidoreductase</keyword>
<evidence type="ECO:0000256" key="6">
    <source>
        <dbReference type="ARBA" id="ARBA00022989"/>
    </source>
</evidence>
<dbReference type="AlphaFoldDB" id="A0A068TW25"/>
<dbReference type="STRING" id="49390.A0A068TW25"/>
<evidence type="ECO:0000256" key="5">
    <source>
        <dbReference type="ARBA" id="ARBA00022723"/>
    </source>
</evidence>
<keyword evidence="8" id="KW-0408">Iron</keyword>
<dbReference type="PRINTS" id="PR00463">
    <property type="entry name" value="EP450I"/>
</dbReference>
<dbReference type="PhylomeDB" id="A0A068TW25"/>
<evidence type="ECO:0000313" key="12">
    <source>
        <dbReference type="Proteomes" id="UP000295252"/>
    </source>
</evidence>
<evidence type="ECO:0000256" key="10">
    <source>
        <dbReference type="ARBA" id="ARBA00023136"/>
    </source>
</evidence>
<dbReference type="GO" id="GO:0020037">
    <property type="term" value="F:heme binding"/>
    <property type="evidence" value="ECO:0007669"/>
    <property type="project" value="InterPro"/>
</dbReference>
<organism evidence="11 12">
    <name type="scientific">Coffea canephora</name>
    <name type="common">Robusta coffee</name>
    <dbReference type="NCBI Taxonomy" id="49390"/>
    <lineage>
        <taxon>Eukaryota</taxon>
        <taxon>Viridiplantae</taxon>
        <taxon>Streptophyta</taxon>
        <taxon>Embryophyta</taxon>
        <taxon>Tracheophyta</taxon>
        <taxon>Spermatophyta</taxon>
        <taxon>Magnoliopsida</taxon>
        <taxon>eudicotyledons</taxon>
        <taxon>Gunneridae</taxon>
        <taxon>Pentapetalae</taxon>
        <taxon>asterids</taxon>
        <taxon>lamiids</taxon>
        <taxon>Gentianales</taxon>
        <taxon>Rubiaceae</taxon>
        <taxon>Ixoroideae</taxon>
        <taxon>Gardenieae complex</taxon>
        <taxon>Bertiereae - Coffeeae clade</taxon>
        <taxon>Coffeeae</taxon>
        <taxon>Coffea</taxon>
    </lineage>
</organism>
<comment type="subcellular location">
    <subcellularLocation>
        <location evidence="1">Membrane</location>
    </subcellularLocation>
</comment>
<dbReference type="Pfam" id="PF00067">
    <property type="entry name" value="p450"/>
    <property type="match status" value="1"/>
</dbReference>
<keyword evidence="3" id="KW-0349">Heme</keyword>
<dbReference type="InterPro" id="IPR050665">
    <property type="entry name" value="Cytochrome_P450_Monooxygen"/>
</dbReference>
<dbReference type="GO" id="GO:0004497">
    <property type="term" value="F:monooxygenase activity"/>
    <property type="evidence" value="ECO:0007669"/>
    <property type="project" value="UniProtKB-KW"/>
</dbReference>